<name>A0A0C6PAM5_BORBO</name>
<dbReference type="Gene3D" id="3.90.850.10">
    <property type="entry name" value="Fumarylacetoacetase-like, C-terminal domain"/>
    <property type="match status" value="1"/>
</dbReference>
<evidence type="ECO:0000256" key="4">
    <source>
        <dbReference type="ARBA" id="ARBA00022801"/>
    </source>
</evidence>
<accession>A0A0C6PAM5</accession>
<dbReference type="Pfam" id="PF01557">
    <property type="entry name" value="FAA_hydrolase"/>
    <property type="match status" value="1"/>
</dbReference>
<dbReference type="AlphaFoldDB" id="A0A0C6PAM5"/>
<reference evidence="6 7" key="1">
    <citation type="journal article" date="2012" name="BMC Genomics">
        <title>Comparative genomics of the classical Bordetella subspecies: the evolution and exchange of virulence-associated diversity amongst closely related pathogens.</title>
        <authorList>
            <person name="Park J."/>
            <person name="Zhang Y."/>
            <person name="Buboltz A.M."/>
            <person name="Zhang X."/>
            <person name="Schuster S.C."/>
            <person name="Ahuja U."/>
            <person name="Liu M."/>
            <person name="Miller J.F."/>
            <person name="Sebaihia M."/>
            <person name="Bentley S.D."/>
            <person name="Parkhill J."/>
            <person name="Harvill E.T."/>
        </authorList>
    </citation>
    <scope>NUCLEOTIDE SEQUENCE [LARGE SCALE GENOMIC DNA]</scope>
    <source>
        <strain evidence="6 7">253</strain>
    </source>
</reference>
<feature type="domain" description="Fumarylacetoacetase-like C-terminal" evidence="5">
    <location>
        <begin position="77"/>
        <end position="282"/>
    </location>
</feature>
<evidence type="ECO:0000256" key="3">
    <source>
        <dbReference type="ARBA" id="ARBA00022723"/>
    </source>
</evidence>
<dbReference type="KEGG" id="bbh:BN112_4809"/>
<keyword evidence="3" id="KW-0479">Metal-binding</keyword>
<sequence>MQFVNLDHAGRAMAAVAHPHGYVLLPGPENGDSPELGERIRREEDLPALGAQALAAGTPLVAGSAAVLAPLLTRPGKIICLGLNYYDHAKEGGRDKPTYPWFFLRAPSSLVAHGQAAWLPRVSGHFDYEAELAVVIGKRARHVMPEQALDMVLGYACFNDMSVRDYQKKTPQWTVGKNFDRTGGFGPALVLAGDLPPGGRGLGIACRVNGQTVQEANTDDMIFDVAEAIGIVTECMTLEPGDVLVMGTPAGVGMARTPPLWLKPQDTVEVEIERVGRLCNPVLAEP</sequence>
<dbReference type="Proteomes" id="UP000007564">
    <property type="component" value="Chromosome"/>
</dbReference>
<evidence type="ECO:0000313" key="7">
    <source>
        <dbReference type="Proteomes" id="UP000007564"/>
    </source>
</evidence>
<proteinExistence type="inferred from homology"/>
<evidence type="ECO:0000259" key="5">
    <source>
        <dbReference type="Pfam" id="PF01557"/>
    </source>
</evidence>
<dbReference type="GO" id="GO:0016787">
    <property type="term" value="F:hydrolase activity"/>
    <property type="evidence" value="ECO:0007669"/>
    <property type="project" value="UniProtKB-KW"/>
</dbReference>
<dbReference type="GeneID" id="93204936"/>
<dbReference type="HOGENOM" id="CLU_028458_3_0_4"/>
<dbReference type="PANTHER" id="PTHR42796:SF4">
    <property type="entry name" value="FUMARYLACETOACETATE HYDROLASE DOMAIN-CONTAINING PROTEIN 2A"/>
    <property type="match status" value="1"/>
</dbReference>
<dbReference type="PANTHER" id="PTHR42796">
    <property type="entry name" value="FUMARYLACETOACETATE HYDROLASE DOMAIN-CONTAINING PROTEIN 2A-RELATED"/>
    <property type="match status" value="1"/>
</dbReference>
<evidence type="ECO:0000256" key="2">
    <source>
        <dbReference type="ARBA" id="ARBA00010211"/>
    </source>
</evidence>
<gene>
    <name evidence="6" type="ORF">BN112_4809</name>
</gene>
<dbReference type="EMBL" id="HE965806">
    <property type="protein sequence ID" value="CCJ56723.1"/>
    <property type="molecule type" value="Genomic_DNA"/>
</dbReference>
<comment type="similarity">
    <text evidence="2">Belongs to the FAH family.</text>
</comment>
<dbReference type="GO" id="GO:0019752">
    <property type="term" value="P:carboxylic acid metabolic process"/>
    <property type="evidence" value="ECO:0007669"/>
    <property type="project" value="UniProtKB-ARBA"/>
</dbReference>
<dbReference type="InterPro" id="IPR011234">
    <property type="entry name" value="Fumarylacetoacetase-like_C"/>
</dbReference>
<dbReference type="RefSeq" id="WP_003813498.1">
    <property type="nucleotide sequence ID" value="NC_019382.1"/>
</dbReference>
<dbReference type="GO" id="GO:0016853">
    <property type="term" value="F:isomerase activity"/>
    <property type="evidence" value="ECO:0007669"/>
    <property type="project" value="UniProtKB-ARBA"/>
</dbReference>
<dbReference type="FunFam" id="3.90.850.10:FF:000002">
    <property type="entry name" value="2-hydroxyhepta-2,4-diene-1,7-dioate isomerase"/>
    <property type="match status" value="1"/>
</dbReference>
<organism evidence="6 7">
    <name type="scientific">Bordetella bronchiseptica 253</name>
    <dbReference type="NCBI Taxonomy" id="568707"/>
    <lineage>
        <taxon>Bacteria</taxon>
        <taxon>Pseudomonadati</taxon>
        <taxon>Pseudomonadota</taxon>
        <taxon>Betaproteobacteria</taxon>
        <taxon>Burkholderiales</taxon>
        <taxon>Alcaligenaceae</taxon>
        <taxon>Bordetella</taxon>
    </lineage>
</organism>
<dbReference type="GO" id="GO:0046872">
    <property type="term" value="F:metal ion binding"/>
    <property type="evidence" value="ECO:0007669"/>
    <property type="project" value="UniProtKB-KW"/>
</dbReference>
<protein>
    <submittedName>
        <fullName evidence="6">Putative fumarylacetoacetate-family hydrolase</fullName>
    </submittedName>
</protein>
<evidence type="ECO:0000256" key="1">
    <source>
        <dbReference type="ARBA" id="ARBA00001946"/>
    </source>
</evidence>
<evidence type="ECO:0000313" key="6">
    <source>
        <dbReference type="EMBL" id="CCJ56723.1"/>
    </source>
</evidence>
<dbReference type="SUPFAM" id="SSF56529">
    <property type="entry name" value="FAH"/>
    <property type="match status" value="1"/>
</dbReference>
<dbReference type="InterPro" id="IPR051121">
    <property type="entry name" value="FAH"/>
</dbReference>
<dbReference type="InterPro" id="IPR036663">
    <property type="entry name" value="Fumarylacetoacetase_C_sf"/>
</dbReference>
<dbReference type="OrthoDB" id="9805307at2"/>
<comment type="cofactor">
    <cofactor evidence="1">
        <name>Mg(2+)</name>
        <dbReference type="ChEBI" id="CHEBI:18420"/>
    </cofactor>
</comment>
<keyword evidence="4 6" id="KW-0378">Hydrolase</keyword>